<dbReference type="InterPro" id="IPR008991">
    <property type="entry name" value="Translation_prot_SH3-like_sf"/>
</dbReference>
<dbReference type="AlphaFoldDB" id="A0A540VET3"/>
<organism evidence="9 10">
    <name type="scientific">Litorilinea aerophila</name>
    <dbReference type="NCBI Taxonomy" id="1204385"/>
    <lineage>
        <taxon>Bacteria</taxon>
        <taxon>Bacillati</taxon>
        <taxon>Chloroflexota</taxon>
        <taxon>Caldilineae</taxon>
        <taxon>Caldilineales</taxon>
        <taxon>Caldilineaceae</taxon>
        <taxon>Litorilinea</taxon>
    </lineage>
</organism>
<dbReference type="Proteomes" id="UP000317371">
    <property type="component" value="Unassembled WGS sequence"/>
</dbReference>
<evidence type="ECO:0000256" key="1">
    <source>
        <dbReference type="ARBA" id="ARBA00002349"/>
    </source>
</evidence>
<evidence type="ECO:0000313" key="9">
    <source>
        <dbReference type="EMBL" id="TQE95247.1"/>
    </source>
</evidence>
<dbReference type="HAMAP" id="MF_00402">
    <property type="entry name" value="Ribosomal_bL19"/>
    <property type="match status" value="1"/>
</dbReference>
<name>A0A540VET3_9CHLR</name>
<dbReference type="Pfam" id="PF01245">
    <property type="entry name" value="Ribosomal_L19"/>
    <property type="match status" value="1"/>
</dbReference>
<dbReference type="OrthoDB" id="9803541at2"/>
<feature type="region of interest" description="Disordered" evidence="8">
    <location>
        <begin position="1"/>
        <end position="24"/>
    </location>
</feature>
<keyword evidence="4 6" id="KW-0687">Ribonucleoprotein</keyword>
<dbReference type="Gene3D" id="2.30.30.790">
    <property type="match status" value="1"/>
</dbReference>
<evidence type="ECO:0000256" key="3">
    <source>
        <dbReference type="ARBA" id="ARBA00022980"/>
    </source>
</evidence>
<reference evidence="9 10" key="1">
    <citation type="submission" date="2019-06" db="EMBL/GenBank/DDBJ databases">
        <title>Genome sequence of Litorilinea aerophila BAA-2444.</title>
        <authorList>
            <person name="Maclea K.S."/>
            <person name="Maurais E.G."/>
            <person name="Iannazzi L.C."/>
        </authorList>
    </citation>
    <scope>NUCLEOTIDE SEQUENCE [LARGE SCALE GENOMIC DNA]</scope>
    <source>
        <strain evidence="9 10">ATCC BAA-2444</strain>
    </source>
</reference>
<dbReference type="PANTHER" id="PTHR15680:SF9">
    <property type="entry name" value="LARGE RIBOSOMAL SUBUNIT PROTEIN BL19M"/>
    <property type="match status" value="1"/>
</dbReference>
<accession>A0A540VET3</accession>
<dbReference type="InParanoid" id="A0A540VET3"/>
<sequence>MTNALMASLQPELSPDMPDLSPGDTVRVHQRITEGRNERIQVFQGVVIAMHGGKTAGATYTVRRTGAHGVGVERTFPLYSKTVEKVEVLRKAKVRRAQLYYLRERQGKAARLREKRFLQT</sequence>
<dbReference type="GO" id="GO:0006412">
    <property type="term" value="P:translation"/>
    <property type="evidence" value="ECO:0007669"/>
    <property type="project" value="UniProtKB-UniRule"/>
</dbReference>
<dbReference type="NCBIfam" id="TIGR01024">
    <property type="entry name" value="rplS_bact"/>
    <property type="match status" value="1"/>
</dbReference>
<evidence type="ECO:0000256" key="6">
    <source>
        <dbReference type="HAMAP-Rule" id="MF_00402"/>
    </source>
</evidence>
<gene>
    <name evidence="6" type="primary">rplS</name>
    <name evidence="9" type="ORF">FKZ61_12765</name>
</gene>
<dbReference type="PIRSF" id="PIRSF002191">
    <property type="entry name" value="Ribosomal_L19"/>
    <property type="match status" value="1"/>
</dbReference>
<evidence type="ECO:0000313" key="10">
    <source>
        <dbReference type="Proteomes" id="UP000317371"/>
    </source>
</evidence>
<dbReference type="InterPro" id="IPR001857">
    <property type="entry name" value="Ribosomal_bL19"/>
</dbReference>
<dbReference type="PRINTS" id="PR00061">
    <property type="entry name" value="RIBOSOMALL19"/>
</dbReference>
<dbReference type="PANTHER" id="PTHR15680">
    <property type="entry name" value="RIBOSOMAL PROTEIN L19"/>
    <property type="match status" value="1"/>
</dbReference>
<dbReference type="SUPFAM" id="SSF50104">
    <property type="entry name" value="Translation proteins SH3-like domain"/>
    <property type="match status" value="1"/>
</dbReference>
<dbReference type="InterPro" id="IPR038657">
    <property type="entry name" value="Ribosomal_bL19_sf"/>
</dbReference>
<dbReference type="RefSeq" id="WP_141610525.1">
    <property type="nucleotide sequence ID" value="NZ_VIGC02000015.1"/>
</dbReference>
<proteinExistence type="inferred from homology"/>
<keyword evidence="10" id="KW-1185">Reference proteome</keyword>
<comment type="similarity">
    <text evidence="2 6 7">Belongs to the bacterial ribosomal protein bL19 family.</text>
</comment>
<keyword evidence="3 6" id="KW-0689">Ribosomal protein</keyword>
<dbReference type="FunCoup" id="A0A540VET3">
    <property type="interactions" value="437"/>
</dbReference>
<evidence type="ECO:0000256" key="8">
    <source>
        <dbReference type="SAM" id="MobiDB-lite"/>
    </source>
</evidence>
<dbReference type="EMBL" id="VIGC01000015">
    <property type="protein sequence ID" value="TQE95247.1"/>
    <property type="molecule type" value="Genomic_DNA"/>
</dbReference>
<comment type="caution">
    <text evidence="9">The sequence shown here is derived from an EMBL/GenBank/DDBJ whole genome shotgun (WGS) entry which is preliminary data.</text>
</comment>
<evidence type="ECO:0000256" key="5">
    <source>
        <dbReference type="ARBA" id="ARBA00035171"/>
    </source>
</evidence>
<dbReference type="GO" id="GO:0022625">
    <property type="term" value="C:cytosolic large ribosomal subunit"/>
    <property type="evidence" value="ECO:0007669"/>
    <property type="project" value="TreeGrafter"/>
</dbReference>
<evidence type="ECO:0000256" key="2">
    <source>
        <dbReference type="ARBA" id="ARBA00005781"/>
    </source>
</evidence>
<comment type="function">
    <text evidence="1 6 7">This protein is located at the 30S-50S ribosomal subunit interface and may play a role in the structure and function of the aminoacyl-tRNA binding site.</text>
</comment>
<evidence type="ECO:0000256" key="7">
    <source>
        <dbReference type="RuleBase" id="RU000559"/>
    </source>
</evidence>
<evidence type="ECO:0000256" key="4">
    <source>
        <dbReference type="ARBA" id="ARBA00023274"/>
    </source>
</evidence>
<protein>
    <recommendedName>
        <fullName evidence="5 6">Large ribosomal subunit protein bL19</fullName>
    </recommendedName>
</protein>
<dbReference type="GO" id="GO:0003735">
    <property type="term" value="F:structural constituent of ribosome"/>
    <property type="evidence" value="ECO:0007669"/>
    <property type="project" value="InterPro"/>
</dbReference>